<evidence type="ECO:0000313" key="3">
    <source>
        <dbReference type="EMBL" id="CEM46241.1"/>
    </source>
</evidence>
<dbReference type="VEuPathDB" id="CryptoDB:Cvel_7825"/>
<dbReference type="AlphaFoldDB" id="A0A0G4HPT4"/>
<feature type="region of interest" description="Disordered" evidence="1">
    <location>
        <begin position="381"/>
        <end position="437"/>
    </location>
</feature>
<feature type="compositionally biased region" description="Basic and acidic residues" evidence="1">
    <location>
        <begin position="609"/>
        <end position="622"/>
    </location>
</feature>
<dbReference type="InterPro" id="IPR028994">
    <property type="entry name" value="Integrin_alpha_N"/>
</dbReference>
<dbReference type="EMBL" id="CDMZ01003409">
    <property type="protein sequence ID" value="CEM46241.1"/>
    <property type="molecule type" value="Genomic_DNA"/>
</dbReference>
<feature type="domain" description="BBS2 hairpin" evidence="2">
    <location>
        <begin position="866"/>
        <end position="961"/>
    </location>
</feature>
<dbReference type="SUPFAM" id="SSF69318">
    <property type="entry name" value="Integrin alpha N-terminal domain"/>
    <property type="match status" value="1"/>
</dbReference>
<feature type="compositionally biased region" description="Low complexity" evidence="1">
    <location>
        <begin position="531"/>
        <end position="552"/>
    </location>
</feature>
<sequence length="999" mass="103272">MLLAKSADFCLEHSTSVGLVTAGRFDGVSLSLAAVSKGSGGAVVVVFDPPVLSSSSSGEAGGGGEVLRLIELGRRASLVSSVALDPSRPSKDFLIVGTLTGVSVLDIGRGGPTSGAVEQEGGGEGAGEEIFFAETGQRATCIFRNETSGSGTPLVLVGGDAGGLFGFDFEGRESVWVGGAFAGDRGGISGMGFADVDGDGRQELILGRRAGVVEALRSDGSVSKGSRPVGSPVISLRALASEAPDDRALIAYGCEDGSIGGLLSPPPFGAGGWVFKRRGRGGGGGAVVTSLSLGRLGLGSEVVCGVAVGWSDGRVEVRRGRDGAVVFSEGAERGATARGAVCWIDLVEDFRGDGSKMVLAVYANGDVLGWSPSFSAGSEGSSQAAGAVSASGSLPSPLPPKLSPVSPSGPLPPLGPSLAPLLAGGPRGNLRPSLASGGGDPLALKFAQLLVERRELEKQLSEFREAAAGGAGMATADGSLPVSVQPPGALPGGTRVRVSLESFPEGGGGQTGGERRKSEDKSPSLSRALWVPPTASTSSVSPSPSFSSASSPSQSSRLFLVTELLESPQSVKEPKSQSSASRLGSLDVVWAASFCGTPIFSSQAQQSQKTKETEGKDGKKSDASVCVTRSKNGLKVSMPLFAPEKCPREGTEVRVRVRAVVRTGDGAVGGEHSSGREETSRVAHLFESELRLPPFWWMCPASALTASSEPEQASSSPTASSFVSFSAMHAAGLSVSSSLSAWISSCFLSAGPGAASCQWRFLSVEAESGRRAVQTQTRETRGAEGPRASGAFRRGSGGSSVSFVSAQDNTKLTIRVVEDHKVNRGGGGGETVRIECEDLFLIVGVVRSLCRTLKVDSLENLETSFPLVVRQAAELLSEMQEGSRLGKRLRAECAENAGVMDALMQKADDSASIGDFRATRRAHIDLRQSTERVIDAVRRRGVTSTEMRERGMKLDSLIAAAADLRGGRQRQRVMEECRKAKKTLDVRTLVKALQLGDLV</sequence>
<dbReference type="InterPro" id="IPR055380">
    <property type="entry name" value="BBS2_hp_dom"/>
</dbReference>
<organism evidence="3">
    <name type="scientific">Chromera velia CCMP2878</name>
    <dbReference type="NCBI Taxonomy" id="1169474"/>
    <lineage>
        <taxon>Eukaryota</taxon>
        <taxon>Sar</taxon>
        <taxon>Alveolata</taxon>
        <taxon>Colpodellida</taxon>
        <taxon>Chromeraceae</taxon>
        <taxon>Chromera</taxon>
    </lineage>
</organism>
<dbReference type="Pfam" id="PF23353">
    <property type="entry name" value="BBS2_hp"/>
    <property type="match status" value="1"/>
</dbReference>
<protein>
    <recommendedName>
        <fullName evidence="2">BBS2 hairpin domain-containing protein</fullName>
    </recommendedName>
</protein>
<feature type="compositionally biased region" description="Low complexity" evidence="1">
    <location>
        <begin position="787"/>
        <end position="802"/>
    </location>
</feature>
<gene>
    <name evidence="3" type="ORF">Cvel_7825</name>
</gene>
<feature type="compositionally biased region" description="Low complexity" evidence="1">
    <location>
        <begin position="381"/>
        <end position="395"/>
    </location>
</feature>
<feature type="compositionally biased region" description="Basic and acidic residues" evidence="1">
    <location>
        <begin position="513"/>
        <end position="522"/>
    </location>
</feature>
<dbReference type="GO" id="GO:1905515">
    <property type="term" value="P:non-motile cilium assembly"/>
    <property type="evidence" value="ECO:0007669"/>
    <property type="project" value="InterPro"/>
</dbReference>
<dbReference type="PANTHER" id="PTHR32465:SF0">
    <property type="entry name" value="BARDET-BIEDL SYNDROME 2 PROTEIN"/>
    <property type="match status" value="1"/>
</dbReference>
<proteinExistence type="predicted"/>
<dbReference type="PANTHER" id="PTHR32465">
    <property type="entry name" value="BARDET-BIEDL SYNDROME 2 PROTEIN"/>
    <property type="match status" value="1"/>
</dbReference>
<dbReference type="GO" id="GO:0031514">
    <property type="term" value="C:motile cilium"/>
    <property type="evidence" value="ECO:0007669"/>
    <property type="project" value="TreeGrafter"/>
</dbReference>
<dbReference type="GO" id="GO:0034464">
    <property type="term" value="C:BBSome"/>
    <property type="evidence" value="ECO:0007669"/>
    <property type="project" value="InterPro"/>
</dbReference>
<feature type="compositionally biased region" description="Pro residues" evidence="1">
    <location>
        <begin position="396"/>
        <end position="415"/>
    </location>
</feature>
<feature type="region of interest" description="Disordered" evidence="1">
    <location>
        <begin position="771"/>
        <end position="802"/>
    </location>
</feature>
<evidence type="ECO:0000256" key="1">
    <source>
        <dbReference type="SAM" id="MobiDB-lite"/>
    </source>
</evidence>
<dbReference type="GO" id="GO:0036064">
    <property type="term" value="C:ciliary basal body"/>
    <property type="evidence" value="ECO:0007669"/>
    <property type="project" value="TreeGrafter"/>
</dbReference>
<feature type="region of interest" description="Disordered" evidence="1">
    <location>
        <begin position="472"/>
        <end position="552"/>
    </location>
</feature>
<feature type="region of interest" description="Disordered" evidence="1">
    <location>
        <begin position="602"/>
        <end position="623"/>
    </location>
</feature>
<dbReference type="GO" id="GO:0016020">
    <property type="term" value="C:membrane"/>
    <property type="evidence" value="ECO:0007669"/>
    <property type="project" value="TreeGrafter"/>
</dbReference>
<accession>A0A0G4HPT4</accession>
<evidence type="ECO:0000259" key="2">
    <source>
        <dbReference type="Pfam" id="PF23353"/>
    </source>
</evidence>
<name>A0A0G4HPT4_9ALVE</name>
<dbReference type="InterPro" id="IPR016616">
    <property type="entry name" value="Bardet-Biedl_syndrome_2_prot"/>
</dbReference>
<reference evidence="3" key="1">
    <citation type="submission" date="2014-11" db="EMBL/GenBank/DDBJ databases">
        <authorList>
            <person name="Otto D Thomas"/>
            <person name="Naeem Raeece"/>
        </authorList>
    </citation>
    <scope>NUCLEOTIDE SEQUENCE</scope>
</reference>